<dbReference type="EMBL" id="PGGK01000001">
    <property type="protein sequence ID" value="TGC11500.1"/>
    <property type="molecule type" value="Genomic_DNA"/>
</dbReference>
<feature type="coiled-coil region" evidence="1">
    <location>
        <begin position="55"/>
        <end position="82"/>
    </location>
</feature>
<accession>A0A4E0Q9B0</accession>
<keyword evidence="1" id="KW-0175">Coiled coil</keyword>
<evidence type="ECO:0000313" key="3">
    <source>
        <dbReference type="Proteomes" id="UP000297295"/>
    </source>
</evidence>
<protein>
    <submittedName>
        <fullName evidence="2">Uncharacterized protein</fullName>
    </submittedName>
</protein>
<evidence type="ECO:0000256" key="1">
    <source>
        <dbReference type="SAM" id="Coils"/>
    </source>
</evidence>
<sequence>MFMLRRKYIVILAILVIGLVVSGCTEDISSEDEVVSGDTGVDSSIADNTLNQEMVGITDSEIQDLEAQIAELEALISGMDQEENISVEEM</sequence>
<keyword evidence="3" id="KW-1185">Reference proteome</keyword>
<organism evidence="2 3">
    <name type="scientific">Methanolobus halotolerans</name>
    <dbReference type="NCBI Taxonomy" id="2052935"/>
    <lineage>
        <taxon>Archaea</taxon>
        <taxon>Methanobacteriati</taxon>
        <taxon>Methanobacteriota</taxon>
        <taxon>Stenosarchaea group</taxon>
        <taxon>Methanomicrobia</taxon>
        <taxon>Methanosarcinales</taxon>
        <taxon>Methanosarcinaceae</taxon>
        <taxon>Methanolobus</taxon>
    </lineage>
</organism>
<dbReference type="AlphaFoldDB" id="A0A4E0Q9B0"/>
<dbReference type="PROSITE" id="PS51257">
    <property type="entry name" value="PROKAR_LIPOPROTEIN"/>
    <property type="match status" value="1"/>
</dbReference>
<evidence type="ECO:0000313" key="2">
    <source>
        <dbReference type="EMBL" id="TGC11500.1"/>
    </source>
</evidence>
<name>A0A4E0Q9B0_9EURY</name>
<proteinExistence type="predicted"/>
<dbReference type="Proteomes" id="UP000297295">
    <property type="component" value="Unassembled WGS sequence"/>
</dbReference>
<gene>
    <name evidence="2" type="ORF">CUN85_01105</name>
</gene>
<reference evidence="2 3" key="1">
    <citation type="submission" date="2017-11" db="EMBL/GenBank/DDBJ databases">
        <title>Isolation and Characterization of Methanogenic Archaea from Saline Meromictic Lake at Siberia.</title>
        <authorList>
            <person name="Shen Y."/>
            <person name="Huang H.-H."/>
            <person name="Lai M.-C."/>
            <person name="Chen S.-C."/>
        </authorList>
    </citation>
    <scope>NUCLEOTIDE SEQUENCE [LARGE SCALE GENOMIC DNA]</scope>
    <source>
        <strain evidence="2 3">SY-01</strain>
    </source>
</reference>
<comment type="caution">
    <text evidence="2">The sequence shown here is derived from an EMBL/GenBank/DDBJ whole genome shotgun (WGS) entry which is preliminary data.</text>
</comment>